<sequence>MPNIPTWSDLLSSPAAMRRLMRAWPPYAAAGIRMVEIADDWSRCVMELRLRPWTANFVGTQFGGSMFSMTDPWWMILMLRRLGPGYVVWDKAAEIEFVAPGRGDVRATFELTDEMVAEVRAAADRAEKVLQWYPVDIVGRDGTVVARVRKQLYVRAKR</sequence>
<dbReference type="Pfam" id="PF14539">
    <property type="entry name" value="DUF4442"/>
    <property type="match status" value="1"/>
</dbReference>
<dbReference type="Proteomes" id="UP000013167">
    <property type="component" value="Unassembled WGS sequence"/>
</dbReference>
<keyword evidence="2" id="KW-1185">Reference proteome</keyword>
<proteinExistence type="predicted"/>
<name>N0E6A6_9MICO</name>
<comment type="caution">
    <text evidence="1">The sequence shown here is derived from an EMBL/GenBank/DDBJ whole genome shotgun (WGS) entry which is preliminary data.</text>
</comment>
<evidence type="ECO:0000313" key="2">
    <source>
        <dbReference type="Proteomes" id="UP000013167"/>
    </source>
</evidence>
<evidence type="ECO:0000313" key="1">
    <source>
        <dbReference type="EMBL" id="CCH71209.1"/>
    </source>
</evidence>
<accession>N0E6A6</accession>
<dbReference type="OrthoDB" id="9814774at2"/>
<organism evidence="1 2">
    <name type="scientific">Phycicoccus elongatus Lp2</name>
    <dbReference type="NCBI Taxonomy" id="1193181"/>
    <lineage>
        <taxon>Bacteria</taxon>
        <taxon>Bacillati</taxon>
        <taxon>Actinomycetota</taxon>
        <taxon>Actinomycetes</taxon>
        <taxon>Micrococcales</taxon>
        <taxon>Intrasporangiaceae</taxon>
        <taxon>Phycicoccus</taxon>
    </lineage>
</organism>
<evidence type="ECO:0008006" key="3">
    <source>
        <dbReference type="Google" id="ProtNLM"/>
    </source>
</evidence>
<dbReference type="AlphaFoldDB" id="N0E6A6"/>
<dbReference type="SUPFAM" id="SSF54637">
    <property type="entry name" value="Thioesterase/thiol ester dehydrase-isomerase"/>
    <property type="match status" value="1"/>
</dbReference>
<gene>
    <name evidence="1" type="ORF">BN10_820045</name>
</gene>
<dbReference type="RefSeq" id="WP_010851040.1">
    <property type="nucleotide sequence ID" value="NZ_HF570956.1"/>
</dbReference>
<reference evidence="1 2" key="1">
    <citation type="journal article" date="2013" name="ISME J.">
        <title>A metabolic model for members of the genus Tetrasphaera involved in enhanced biological phosphorus removal.</title>
        <authorList>
            <person name="Kristiansen R."/>
            <person name="Nguyen H.T.T."/>
            <person name="Saunders A.M."/>
            <person name="Nielsen J.L."/>
            <person name="Wimmer R."/>
            <person name="Le V.Q."/>
            <person name="McIlroy S.J."/>
            <person name="Petrovski S."/>
            <person name="Seviour R.J."/>
            <person name="Calteau A."/>
            <person name="Nielsen K.L."/>
            <person name="Nielsen P.H."/>
        </authorList>
    </citation>
    <scope>NUCLEOTIDE SEQUENCE [LARGE SCALE GENOMIC DNA]</scope>
    <source>
        <strain evidence="1 2">Lp2</strain>
    </source>
</reference>
<dbReference type="STRING" id="1193181.BN10_820045"/>
<dbReference type="InterPro" id="IPR029069">
    <property type="entry name" value="HotDog_dom_sf"/>
</dbReference>
<protein>
    <recommendedName>
        <fullName evidence="3">Translation elongation factor P (EF-P)</fullName>
    </recommendedName>
</protein>
<dbReference type="eggNOG" id="COG2050">
    <property type="taxonomic scope" value="Bacteria"/>
</dbReference>
<dbReference type="InterPro" id="IPR027961">
    <property type="entry name" value="DUF4442"/>
</dbReference>
<dbReference type="HOGENOM" id="CLU_116159_0_0_11"/>
<dbReference type="EMBL" id="CAIZ01000155">
    <property type="protein sequence ID" value="CCH71209.1"/>
    <property type="molecule type" value="Genomic_DNA"/>
</dbReference>
<dbReference type="Gene3D" id="3.10.129.10">
    <property type="entry name" value="Hotdog Thioesterase"/>
    <property type="match status" value="1"/>
</dbReference>